<dbReference type="RefSeq" id="WP_012618526.1">
    <property type="nucleotide sequence ID" value="NC_011832.1"/>
</dbReference>
<dbReference type="Proteomes" id="UP000002457">
    <property type="component" value="Chromosome"/>
</dbReference>
<reference evidence="1 2" key="1">
    <citation type="journal article" date="2015" name="Genome Announc.">
        <title>Complete Genome Sequence of Methanosphaerula palustris E1-9CT, a Hydrogenotrophic Methanogen Isolated from a Minerotrophic Fen Peatland.</title>
        <authorList>
            <person name="Cadillo-Quiroz H."/>
            <person name="Browne P."/>
            <person name="Kyrpides N."/>
            <person name="Woyke T."/>
            <person name="Goodwin L."/>
            <person name="Detter C."/>
            <person name="Yavitt J.B."/>
            <person name="Zinder S.H."/>
        </authorList>
    </citation>
    <scope>NUCLEOTIDE SEQUENCE [LARGE SCALE GENOMIC DNA]</scope>
    <source>
        <strain evidence="2">ATCC BAA-1556 / DSM 19958 / E1-9c</strain>
    </source>
</reference>
<gene>
    <name evidence="1" type="ordered locus">Mpal_1902</name>
</gene>
<dbReference type="STRING" id="521011.Mpal_1902"/>
<protein>
    <submittedName>
        <fullName evidence="1">Uncharacterized protein</fullName>
    </submittedName>
</protein>
<sequence length="110" mass="12777">MVQSIFNRNLHYLLLSGRRGRIFVAANRWKTALWFSGKRDEKENESFQYAELITMRINAVDLLEHLKCYKDGRATHTIVENEFHPDYTWKTSGTVCAGSVDTFILAGRYS</sequence>
<dbReference type="GeneID" id="7272719"/>
<name>B8GKR1_METPE</name>
<dbReference type="HOGENOM" id="CLU_2165296_0_0_2"/>
<dbReference type="KEGG" id="mpl:Mpal_1902"/>
<evidence type="ECO:0000313" key="1">
    <source>
        <dbReference type="EMBL" id="ACL17207.1"/>
    </source>
</evidence>
<dbReference type="AlphaFoldDB" id="B8GKR1"/>
<organism evidence="1 2">
    <name type="scientific">Methanosphaerula palustris (strain ATCC BAA-1556 / DSM 19958 / E1-9c)</name>
    <dbReference type="NCBI Taxonomy" id="521011"/>
    <lineage>
        <taxon>Archaea</taxon>
        <taxon>Methanobacteriati</taxon>
        <taxon>Methanobacteriota</taxon>
        <taxon>Stenosarchaea group</taxon>
        <taxon>Methanomicrobia</taxon>
        <taxon>Methanomicrobiales</taxon>
        <taxon>Methanoregulaceae</taxon>
        <taxon>Methanosphaerula</taxon>
    </lineage>
</organism>
<proteinExistence type="predicted"/>
<accession>B8GKR1</accession>
<keyword evidence="2" id="KW-1185">Reference proteome</keyword>
<evidence type="ECO:0000313" key="2">
    <source>
        <dbReference type="Proteomes" id="UP000002457"/>
    </source>
</evidence>
<dbReference type="eggNOG" id="arCOG09481">
    <property type="taxonomic scope" value="Archaea"/>
</dbReference>
<dbReference type="OrthoDB" id="108909at2157"/>
<dbReference type="EMBL" id="CP001338">
    <property type="protein sequence ID" value="ACL17207.1"/>
    <property type="molecule type" value="Genomic_DNA"/>
</dbReference>